<sequence length="274" mass="30969">MASIMASNLVPNYEVKVLLEPSEVLEANNNLKDAVLSAFSMPSSTKKMNIQFVDNTKQDLYTNGWSLRIRKTEGEDKFELTYKKRYEISDGGSSTTRGNIDAALEMARQEGFDSTTTFEAQVEVGYRKQTLSISYDTEVSDMGSVGTYLPLAEDSSKLLVDKAPKEFTNWLADNWSTNQLAGSVVYGPVLAKRSKSTWNQLKLFIEVWLIRKSKTDASLEPIVEASFKTADIKKAMEGRDKLVEFLQNRDRSWFLAEDFLKTKLIIERYGETTA</sequence>
<dbReference type="Proteomes" id="UP000054821">
    <property type="component" value="Unassembled WGS sequence"/>
</dbReference>
<name>A0A2P4Z6Q9_9HYPO</name>
<dbReference type="GeneID" id="29991173"/>
<accession>A0A2P4Z6Q9</accession>
<evidence type="ECO:0008006" key="3">
    <source>
        <dbReference type="Google" id="ProtNLM"/>
    </source>
</evidence>
<comment type="caution">
    <text evidence="1">The sequence shown here is derived from an EMBL/GenBank/DDBJ whole genome shotgun (WGS) entry which is preliminary data.</text>
</comment>
<gene>
    <name evidence="1" type="ORF">TGAM01_v211168</name>
</gene>
<reference evidence="1 2" key="1">
    <citation type="journal article" date="2016" name="Genome Announc.">
        <title>Draft Whole-Genome Sequence of Trichoderma gamsii T6085, a Promising Biocontrol Agent of Fusarium Head Blight on Wheat.</title>
        <authorList>
            <person name="Baroncelli R."/>
            <person name="Zapparata A."/>
            <person name="Piaggeschi G."/>
            <person name="Sarrocco S."/>
            <person name="Vannacci G."/>
        </authorList>
    </citation>
    <scope>NUCLEOTIDE SEQUENCE [LARGE SCALE GENOMIC DNA]</scope>
    <source>
        <strain evidence="1 2">T6085</strain>
    </source>
</reference>
<dbReference type="EMBL" id="JPDN02000140">
    <property type="protein sequence ID" value="PON19967.1"/>
    <property type="molecule type" value="Genomic_DNA"/>
</dbReference>
<dbReference type="Gene3D" id="2.40.320.10">
    <property type="entry name" value="Hypothetical Protein Pfu-838710-001"/>
    <property type="match status" value="1"/>
</dbReference>
<proteinExistence type="predicted"/>
<keyword evidence="2" id="KW-1185">Reference proteome</keyword>
<dbReference type="STRING" id="398673.A0A2P4Z6Q9"/>
<dbReference type="AlphaFoldDB" id="A0A2P4Z6Q9"/>
<organism evidence="1 2">
    <name type="scientific">Trichoderma gamsii</name>
    <dbReference type="NCBI Taxonomy" id="398673"/>
    <lineage>
        <taxon>Eukaryota</taxon>
        <taxon>Fungi</taxon>
        <taxon>Dikarya</taxon>
        <taxon>Ascomycota</taxon>
        <taxon>Pezizomycotina</taxon>
        <taxon>Sordariomycetes</taxon>
        <taxon>Hypocreomycetidae</taxon>
        <taxon>Hypocreales</taxon>
        <taxon>Hypocreaceae</taxon>
        <taxon>Trichoderma</taxon>
    </lineage>
</organism>
<dbReference type="RefSeq" id="XP_018655697.1">
    <property type="nucleotide sequence ID" value="XM_018811090.1"/>
</dbReference>
<protein>
    <recommendedName>
        <fullName evidence="3">CYTH domain-containing protein</fullName>
    </recommendedName>
</protein>
<evidence type="ECO:0000313" key="1">
    <source>
        <dbReference type="EMBL" id="PON19967.1"/>
    </source>
</evidence>
<evidence type="ECO:0000313" key="2">
    <source>
        <dbReference type="Proteomes" id="UP000054821"/>
    </source>
</evidence>